<keyword evidence="4" id="KW-1185">Reference proteome</keyword>
<evidence type="ECO:0008006" key="5">
    <source>
        <dbReference type="Google" id="ProtNLM"/>
    </source>
</evidence>
<feature type="compositionally biased region" description="Pro residues" evidence="1">
    <location>
        <begin position="48"/>
        <end position="57"/>
    </location>
</feature>
<name>A0A7W9BTX0_9SPHN</name>
<dbReference type="RefSeq" id="WP_157176437.1">
    <property type="nucleotide sequence ID" value="NZ_BMJP01000004.1"/>
</dbReference>
<dbReference type="Pfam" id="PF04311">
    <property type="entry name" value="DUF459"/>
    <property type="match status" value="1"/>
</dbReference>
<gene>
    <name evidence="3" type="ORF">FHS99_002546</name>
</gene>
<dbReference type="GO" id="GO:0016788">
    <property type="term" value="F:hydrolase activity, acting on ester bonds"/>
    <property type="evidence" value="ECO:0007669"/>
    <property type="project" value="UniProtKB-ARBA"/>
</dbReference>
<feature type="region of interest" description="Disordered" evidence="1">
    <location>
        <begin position="48"/>
        <end position="91"/>
    </location>
</feature>
<feature type="compositionally biased region" description="Low complexity" evidence="1">
    <location>
        <begin position="80"/>
        <end position="91"/>
    </location>
</feature>
<accession>A0A7W9BTX0</accession>
<dbReference type="Gene3D" id="3.40.50.1110">
    <property type="entry name" value="SGNH hydrolase"/>
    <property type="match status" value="1"/>
</dbReference>
<sequence length="350" mass="36590">MKTWQLLADRTAVLFLGVAAGTAIGFAFAGGREPAPVVPPLVPQALAPPPPVTPAGPQPETVEADPAAPGTEPVSISPDAPSVPGAPEVPPAVASVPDSAIALPPSLARTVAEGRPVRVGVYGDSFGDGVWSGLARELPKKRGYIVTKYSRQATGFTRYKSLNLESHTAQQVASDPVDIAVVSYGANDTQGVIADGHLAKYMSPAWQGLIARRAAGLVRELRNSGATVYWVGLPRMRKPAFDADITAMNAFYARLMSELGVPFIDTRPMSSGPDGFSAYLPDSSGKPVLMRADDGVHMSMNGYVRITRGLAQRIDALVAAARARAGLPLAGSGVPPRPVEPARFDMGAPR</sequence>
<comment type="caution">
    <text evidence="3">The sequence shown here is derived from an EMBL/GenBank/DDBJ whole genome shotgun (WGS) entry which is preliminary data.</text>
</comment>
<evidence type="ECO:0000313" key="3">
    <source>
        <dbReference type="EMBL" id="MBB5730048.1"/>
    </source>
</evidence>
<keyword evidence="2" id="KW-1133">Transmembrane helix</keyword>
<dbReference type="SUPFAM" id="SSF52266">
    <property type="entry name" value="SGNH hydrolase"/>
    <property type="match status" value="1"/>
</dbReference>
<feature type="transmembrane region" description="Helical" evidence="2">
    <location>
        <begin position="12"/>
        <end position="31"/>
    </location>
</feature>
<protein>
    <recommendedName>
        <fullName evidence="5">DUF459 domain-containing protein</fullName>
    </recommendedName>
</protein>
<keyword evidence="2" id="KW-0812">Transmembrane</keyword>
<organism evidence="3 4">
    <name type="scientific">Sphingomonas prati</name>
    <dbReference type="NCBI Taxonomy" id="1843237"/>
    <lineage>
        <taxon>Bacteria</taxon>
        <taxon>Pseudomonadati</taxon>
        <taxon>Pseudomonadota</taxon>
        <taxon>Alphaproteobacteria</taxon>
        <taxon>Sphingomonadales</taxon>
        <taxon>Sphingomonadaceae</taxon>
        <taxon>Sphingomonas</taxon>
    </lineage>
</organism>
<dbReference type="EMBL" id="JACIJR010000006">
    <property type="protein sequence ID" value="MBB5730048.1"/>
    <property type="molecule type" value="Genomic_DNA"/>
</dbReference>
<dbReference type="InterPro" id="IPR007407">
    <property type="entry name" value="DUF459"/>
</dbReference>
<proteinExistence type="predicted"/>
<dbReference type="OrthoDB" id="9805649at2"/>
<reference evidence="3 4" key="1">
    <citation type="submission" date="2020-08" db="EMBL/GenBank/DDBJ databases">
        <title>Genomic Encyclopedia of Type Strains, Phase IV (KMG-IV): sequencing the most valuable type-strain genomes for metagenomic binning, comparative biology and taxonomic classification.</title>
        <authorList>
            <person name="Goeker M."/>
        </authorList>
    </citation>
    <scope>NUCLEOTIDE SEQUENCE [LARGE SCALE GENOMIC DNA]</scope>
    <source>
        <strain evidence="3 4">DSM 103336</strain>
    </source>
</reference>
<evidence type="ECO:0000313" key="4">
    <source>
        <dbReference type="Proteomes" id="UP000546701"/>
    </source>
</evidence>
<evidence type="ECO:0000256" key="2">
    <source>
        <dbReference type="SAM" id="Phobius"/>
    </source>
</evidence>
<dbReference type="Proteomes" id="UP000546701">
    <property type="component" value="Unassembled WGS sequence"/>
</dbReference>
<dbReference type="AlphaFoldDB" id="A0A7W9BTX0"/>
<evidence type="ECO:0000256" key="1">
    <source>
        <dbReference type="SAM" id="MobiDB-lite"/>
    </source>
</evidence>
<keyword evidence="2" id="KW-0472">Membrane</keyword>
<dbReference type="InterPro" id="IPR036514">
    <property type="entry name" value="SGNH_hydro_sf"/>
</dbReference>